<evidence type="ECO:0000313" key="1">
    <source>
        <dbReference type="EMBL" id="GFX89009.1"/>
    </source>
</evidence>
<organism evidence="1 2">
    <name type="scientific">Trichonephila clavipes</name>
    <name type="common">Golden silk orbweaver</name>
    <name type="synonym">Nephila clavipes</name>
    <dbReference type="NCBI Taxonomy" id="2585209"/>
    <lineage>
        <taxon>Eukaryota</taxon>
        <taxon>Metazoa</taxon>
        <taxon>Ecdysozoa</taxon>
        <taxon>Arthropoda</taxon>
        <taxon>Chelicerata</taxon>
        <taxon>Arachnida</taxon>
        <taxon>Araneae</taxon>
        <taxon>Araneomorphae</taxon>
        <taxon>Entelegynae</taxon>
        <taxon>Araneoidea</taxon>
        <taxon>Nephilidae</taxon>
        <taxon>Trichonephila</taxon>
    </lineage>
</organism>
<dbReference type="EMBL" id="BMAU01021067">
    <property type="protein sequence ID" value="GFX89009.1"/>
    <property type="molecule type" value="Genomic_DNA"/>
</dbReference>
<evidence type="ECO:0000313" key="2">
    <source>
        <dbReference type="Proteomes" id="UP000887159"/>
    </source>
</evidence>
<name>A0A8X6V0U7_TRICX</name>
<dbReference type="AlphaFoldDB" id="A0A8X6V0U7"/>
<reference evidence="1" key="1">
    <citation type="submission" date="2020-08" db="EMBL/GenBank/DDBJ databases">
        <title>Multicomponent nature underlies the extraordinary mechanical properties of spider dragline silk.</title>
        <authorList>
            <person name="Kono N."/>
            <person name="Nakamura H."/>
            <person name="Mori M."/>
            <person name="Yoshida Y."/>
            <person name="Ohtoshi R."/>
            <person name="Malay A.D."/>
            <person name="Moran D.A.P."/>
            <person name="Tomita M."/>
            <person name="Numata K."/>
            <person name="Arakawa K."/>
        </authorList>
    </citation>
    <scope>NUCLEOTIDE SEQUENCE</scope>
</reference>
<proteinExistence type="predicted"/>
<keyword evidence="2" id="KW-1185">Reference proteome</keyword>
<protein>
    <submittedName>
        <fullName evidence="1">Uncharacterized protein</fullName>
    </submittedName>
</protein>
<accession>A0A8X6V0U7</accession>
<gene>
    <name evidence="1" type="ORF">TNCV_2853091</name>
</gene>
<dbReference type="Proteomes" id="UP000887159">
    <property type="component" value="Unassembled WGS sequence"/>
</dbReference>
<comment type="caution">
    <text evidence="1">The sequence shown here is derived from an EMBL/GenBank/DDBJ whole genome shotgun (WGS) entry which is preliminary data.</text>
</comment>
<sequence>MSGGRPVRRALRHGSGHLDGFFAVKNLSGERVFLLVVGKYYQPLDKCVTLTSQWIAAGRNLPSYRVV</sequence>